<comment type="similarity">
    <text evidence="1">Belongs to the P-Pant transferase superfamily. Gsp/Sfp/HetI/AcpT family.</text>
</comment>
<sequence>MVKPTLLSDIAIATLRLPSTEWLPGDLSRIPMTIQQQSEQFNPKRRQQFLSGRWLLAELIFNQLGWAQLPDITISDNGRPSFISAARLDFNISHSGEYIMVALAQGGRIGLDVEHIRPRKKLLALAAYSFSADEYQWLLSLPESCQADGFWQLWTLRESVLKLSAKGVWQMKQIRIHPQQKQVSADFQPELVGFTSRYDDIAWAIASEQNIAQIHYWKIDQKTEQLIPADLPELSQFSGR</sequence>
<dbReference type="Proteomes" id="UP000226420">
    <property type="component" value="Unassembled WGS sequence"/>
</dbReference>
<dbReference type="Pfam" id="PF01648">
    <property type="entry name" value="ACPS"/>
    <property type="match status" value="1"/>
</dbReference>
<dbReference type="InterPro" id="IPR050559">
    <property type="entry name" value="P-Pant_transferase_sf"/>
</dbReference>
<dbReference type="PANTHER" id="PTHR12215">
    <property type="entry name" value="PHOSPHOPANTETHEINE TRANSFERASE"/>
    <property type="match status" value="1"/>
</dbReference>
<gene>
    <name evidence="4" type="ORF">SAMN02745723_11354</name>
</gene>
<dbReference type="GO" id="GO:0005829">
    <property type="term" value="C:cytosol"/>
    <property type="evidence" value="ECO:0007669"/>
    <property type="project" value="TreeGrafter"/>
</dbReference>
<evidence type="ECO:0000256" key="1">
    <source>
        <dbReference type="ARBA" id="ARBA00010990"/>
    </source>
</evidence>
<evidence type="ECO:0000259" key="3">
    <source>
        <dbReference type="Pfam" id="PF01648"/>
    </source>
</evidence>
<dbReference type="PANTHER" id="PTHR12215:SF10">
    <property type="entry name" value="L-AMINOADIPATE-SEMIALDEHYDE DEHYDROGENASE-PHOSPHOPANTETHEINYL TRANSFERASE"/>
    <property type="match status" value="1"/>
</dbReference>
<keyword evidence="2 4" id="KW-0808">Transferase</keyword>
<protein>
    <submittedName>
        <fullName evidence="4">4'-phosphopantetheinyl transferase superfamily protein</fullName>
    </submittedName>
</protein>
<dbReference type="GO" id="GO:0019878">
    <property type="term" value="P:lysine biosynthetic process via aminoadipic acid"/>
    <property type="evidence" value="ECO:0007669"/>
    <property type="project" value="TreeGrafter"/>
</dbReference>
<dbReference type="Gene3D" id="3.90.470.20">
    <property type="entry name" value="4'-phosphopantetheinyl transferase domain"/>
    <property type="match status" value="1"/>
</dbReference>
<accession>A0AAJ5BIF8</accession>
<name>A0AAJ5BIF8_9GAMM</name>
<dbReference type="GO" id="GO:0000287">
    <property type="term" value="F:magnesium ion binding"/>
    <property type="evidence" value="ECO:0007669"/>
    <property type="project" value="InterPro"/>
</dbReference>
<dbReference type="EMBL" id="FOLW01000013">
    <property type="protein sequence ID" value="SFD32587.1"/>
    <property type="molecule type" value="Genomic_DNA"/>
</dbReference>
<evidence type="ECO:0000313" key="4">
    <source>
        <dbReference type="EMBL" id="SFD32587.1"/>
    </source>
</evidence>
<organism evidence="4 5">
    <name type="scientific">Pragia fontium DSM 5563 = ATCC 49100</name>
    <dbReference type="NCBI Taxonomy" id="1122977"/>
    <lineage>
        <taxon>Bacteria</taxon>
        <taxon>Pseudomonadati</taxon>
        <taxon>Pseudomonadota</taxon>
        <taxon>Gammaproteobacteria</taxon>
        <taxon>Enterobacterales</taxon>
        <taxon>Budviciaceae</taxon>
        <taxon>Pragia</taxon>
    </lineage>
</organism>
<dbReference type="SUPFAM" id="SSF56214">
    <property type="entry name" value="4'-phosphopantetheinyl transferase"/>
    <property type="match status" value="2"/>
</dbReference>
<evidence type="ECO:0000256" key="2">
    <source>
        <dbReference type="ARBA" id="ARBA00022679"/>
    </source>
</evidence>
<feature type="domain" description="4'-phosphopantetheinyl transferase" evidence="3">
    <location>
        <begin position="108"/>
        <end position="182"/>
    </location>
</feature>
<dbReference type="RefSeq" id="WP_083399706.1">
    <property type="nucleotide sequence ID" value="NZ_FOLW01000013.1"/>
</dbReference>
<dbReference type="InterPro" id="IPR037143">
    <property type="entry name" value="4-PPantetheinyl_Trfase_dom_sf"/>
</dbReference>
<dbReference type="GO" id="GO:0008897">
    <property type="term" value="F:holo-[acyl-carrier-protein] synthase activity"/>
    <property type="evidence" value="ECO:0007669"/>
    <property type="project" value="InterPro"/>
</dbReference>
<dbReference type="InterPro" id="IPR008278">
    <property type="entry name" value="4-PPantetheinyl_Trfase_dom"/>
</dbReference>
<evidence type="ECO:0000313" key="5">
    <source>
        <dbReference type="Proteomes" id="UP000226420"/>
    </source>
</evidence>
<comment type="caution">
    <text evidence="4">The sequence shown here is derived from an EMBL/GenBank/DDBJ whole genome shotgun (WGS) entry which is preliminary data.</text>
</comment>
<dbReference type="AlphaFoldDB" id="A0AAJ5BIF8"/>
<proteinExistence type="inferred from homology"/>
<reference evidence="4 5" key="1">
    <citation type="submission" date="2016-10" db="EMBL/GenBank/DDBJ databases">
        <authorList>
            <person name="Varghese N."/>
            <person name="Submissions S."/>
        </authorList>
    </citation>
    <scope>NUCLEOTIDE SEQUENCE [LARGE SCALE GENOMIC DNA]</scope>
    <source>
        <strain evidence="4 5">DSM 5563</strain>
    </source>
</reference>